<dbReference type="OrthoDB" id="5936191at2"/>
<evidence type="ECO:0000313" key="3">
    <source>
        <dbReference type="Proteomes" id="UP000199377"/>
    </source>
</evidence>
<accession>A0A1I3DE56</accession>
<keyword evidence="3" id="KW-1185">Reference proteome</keyword>
<dbReference type="EMBL" id="FOQH01000002">
    <property type="protein sequence ID" value="SFH85024.1"/>
    <property type="molecule type" value="Genomic_DNA"/>
</dbReference>
<dbReference type="InterPro" id="IPR029045">
    <property type="entry name" value="ClpP/crotonase-like_dom_sf"/>
</dbReference>
<dbReference type="STRING" id="1114924.SAMN05216258_102538"/>
<evidence type="ECO:0000256" key="1">
    <source>
        <dbReference type="SAM" id="MobiDB-lite"/>
    </source>
</evidence>
<protein>
    <recommendedName>
        <fullName evidence="4">Clp protease</fullName>
    </recommendedName>
</protein>
<feature type="region of interest" description="Disordered" evidence="1">
    <location>
        <begin position="59"/>
        <end position="98"/>
    </location>
</feature>
<sequence>MSAQAPAADAEAPTPRPPFSRLPSARLVLRLCLAAQVLVAVLLAVETGWGELRLPGREGIRTAPETPVSPGDQRRPFSPGRVPSRLGPEQPSTGPVPLPATLPPRLEFSMHETEAFGRVMLATGGIDEGAAARLRGYVESLPEPPDAVALHSPGGSVDQALAIGRRLRELELTTLALPDAACLSACPYALAGGVERVVSRTAWVGLHQHYYDESTILPAFLAVENIQRGQGETLAYLSEMGVDPVMLVHSLQTPPEDMYLLVEEELTRYRLATRIAD</sequence>
<proteinExistence type="predicted"/>
<dbReference type="AlphaFoldDB" id="A0A1I3DE56"/>
<reference evidence="2 3" key="1">
    <citation type="submission" date="2016-10" db="EMBL/GenBank/DDBJ databases">
        <authorList>
            <person name="de Groot N.N."/>
        </authorList>
    </citation>
    <scope>NUCLEOTIDE SEQUENCE [LARGE SCALE GENOMIC DNA]</scope>
    <source>
        <strain evidence="2 3">CGMCC 1.11030</strain>
    </source>
</reference>
<organism evidence="2 3">
    <name type="scientific">Albimonas pacifica</name>
    <dbReference type="NCBI Taxonomy" id="1114924"/>
    <lineage>
        <taxon>Bacteria</taxon>
        <taxon>Pseudomonadati</taxon>
        <taxon>Pseudomonadota</taxon>
        <taxon>Alphaproteobacteria</taxon>
        <taxon>Rhodobacterales</taxon>
        <taxon>Paracoccaceae</taxon>
        <taxon>Albimonas</taxon>
    </lineage>
</organism>
<dbReference type="Proteomes" id="UP000199377">
    <property type="component" value="Unassembled WGS sequence"/>
</dbReference>
<dbReference type="SUPFAM" id="SSF52096">
    <property type="entry name" value="ClpP/crotonase"/>
    <property type="match status" value="1"/>
</dbReference>
<evidence type="ECO:0008006" key="4">
    <source>
        <dbReference type="Google" id="ProtNLM"/>
    </source>
</evidence>
<dbReference type="Gene3D" id="3.90.226.10">
    <property type="entry name" value="2-enoyl-CoA Hydratase, Chain A, domain 1"/>
    <property type="match status" value="1"/>
</dbReference>
<name>A0A1I3DE56_9RHOB</name>
<evidence type="ECO:0000313" key="2">
    <source>
        <dbReference type="EMBL" id="SFH85024.1"/>
    </source>
</evidence>
<dbReference type="RefSeq" id="WP_092858675.1">
    <property type="nucleotide sequence ID" value="NZ_FOQH01000002.1"/>
</dbReference>
<gene>
    <name evidence="2" type="ORF">SAMN05216258_102538</name>
</gene>